<dbReference type="InterPro" id="IPR006502">
    <property type="entry name" value="PDDEXK-like"/>
</dbReference>
<reference evidence="1" key="1">
    <citation type="submission" date="2015-02" db="EMBL/GenBank/DDBJ databases">
        <title>A transcriptome of Wollemia nobilis - a relic of Gondwana.</title>
        <authorList>
            <person name="Chia J.Y."/>
            <person name="Leong Y.S."/>
            <person name="Abdul Karim S."/>
            <person name="Wan Azmi N."/>
            <person name="Hercus R."/>
            <person name="Croft L."/>
        </authorList>
    </citation>
    <scope>NUCLEOTIDE SEQUENCE</scope>
    <source>
        <strain evidence="1">MaeBrown</strain>
        <tissue evidence="1">Leaf</tissue>
    </source>
</reference>
<proteinExistence type="predicted"/>
<sequence length="383" mass="42979">MPALNVLGSARFGSGACRWRQKEEAPMPSCEVQSEEIYSRVNFQAMRPKRVTDPLNEVVRARLCGKSEVTKISNGYCSSGSEHEAEPASLADMVCGFMEEEEAVCSRCNCFSGIIEPFSESEPEEPNSTHMLESVVSCTTPVDMRLLGLVTHAVEMAMKFEKFAEQDVEVTESKCCVRRAVMNHLKTLGYNAGICKTRPDHLLEFPAGDYEYIDVIVERRNAKRDERIFVDIDFRAQFELARPTKEYSALLQLLPNIFVGKAETLHQIINIMCDAAKRSLKKKTMHLPPWRKYRYMQSKWLGSYRRTTNPVSNPHKARIAVEPSNEENCFTLTGPNFRQGEAMGIGQREWQPPSVNASKPVKNGKVSGLASALTLAGLTSPRS</sequence>
<dbReference type="AlphaFoldDB" id="A0A0C9S364"/>
<dbReference type="PANTHER" id="PTHR31579">
    <property type="entry name" value="OS03G0796600 PROTEIN"/>
    <property type="match status" value="1"/>
</dbReference>
<dbReference type="NCBIfam" id="TIGR01615">
    <property type="entry name" value="A_thal_3542"/>
    <property type="match status" value="1"/>
</dbReference>
<accession>A0A0C9S364</accession>
<organism evidence="1">
    <name type="scientific">Wollemia nobilis</name>
    <dbReference type="NCBI Taxonomy" id="56998"/>
    <lineage>
        <taxon>Eukaryota</taxon>
        <taxon>Viridiplantae</taxon>
        <taxon>Streptophyta</taxon>
        <taxon>Embryophyta</taxon>
        <taxon>Tracheophyta</taxon>
        <taxon>Spermatophyta</taxon>
        <taxon>Pinopsida</taxon>
        <taxon>Pinidae</taxon>
        <taxon>Conifers II</taxon>
        <taxon>Araucariales</taxon>
        <taxon>Araucariaceae</taxon>
        <taxon>Wollemia</taxon>
    </lineage>
</organism>
<dbReference type="PANTHER" id="PTHR31579:SF1">
    <property type="entry name" value="OS03G0796600 PROTEIN"/>
    <property type="match status" value="1"/>
</dbReference>
<dbReference type="EMBL" id="GCHU01015505">
    <property type="protein sequence ID" value="JAG86397.1"/>
    <property type="molecule type" value="Transcribed_RNA"/>
</dbReference>
<name>A0A0C9S364_9CONI</name>
<protein>
    <submittedName>
        <fullName evidence="1">TSA: Wollemia nobilis Ref_Wollemi_Transcript_15592_1653 transcribed RNA sequence</fullName>
    </submittedName>
</protein>
<evidence type="ECO:0000313" key="1">
    <source>
        <dbReference type="EMBL" id="JAG86397.1"/>
    </source>
</evidence>
<dbReference type="Pfam" id="PF04720">
    <property type="entry name" value="PDDEXK_6"/>
    <property type="match status" value="1"/>
</dbReference>